<dbReference type="RefSeq" id="WP_008597624.1">
    <property type="nucleotide sequence ID" value="NZ_AMRM01000015.1"/>
</dbReference>
<dbReference type="GO" id="GO:0032259">
    <property type="term" value="P:methylation"/>
    <property type="evidence" value="ECO:0007669"/>
    <property type="project" value="UniProtKB-KW"/>
</dbReference>
<dbReference type="InterPro" id="IPR016221">
    <property type="entry name" value="Bifunct_regulatory_prot_Ada"/>
</dbReference>
<comment type="cofactor">
    <cofactor evidence="11">
        <name>Zn(2+)</name>
        <dbReference type="ChEBI" id="CHEBI:29105"/>
    </cofactor>
    <text evidence="11">Binds 1 zinc ion per subunit.</text>
</comment>
<dbReference type="InterPro" id="IPR018060">
    <property type="entry name" value="HTH_AraC"/>
</dbReference>
<feature type="binding site" evidence="11">
    <location>
        <position position="68"/>
    </location>
    <ligand>
        <name>Zn(2+)</name>
        <dbReference type="ChEBI" id="CHEBI:29105"/>
    </ligand>
</feature>
<comment type="caution">
    <text evidence="13">The sequence shown here is derived from an EMBL/GenBank/DDBJ whole genome shotgun (WGS) entry which is preliminary data.</text>
</comment>
<dbReference type="InterPro" id="IPR004026">
    <property type="entry name" value="Ada_DNA_repair_Zn-bd"/>
</dbReference>
<dbReference type="EC" id="2.1.1.63" evidence="3"/>
<evidence type="ECO:0000256" key="4">
    <source>
        <dbReference type="ARBA" id="ARBA00022603"/>
    </source>
</evidence>
<sequence>MLFRRPDDDHLYEALVARDAALDGFVYAGVTTTGVFCRLTCPARKPKREHVVFYDTVAQCFEAGLRPCKRCRPLAAAGAADPLVEDLLARLDARPERRWYEADIVRLGHDPSTVRRAFNRRFGISFLEMARLRRVGLAVETLSGGASVIEAQQEAGFASGSGFRDAVTRLLGEAPAGMRGRPLLRADWIETPIGTMVAIADDHALHILEFLERTALPAEIRKLRKATGSAIALGRSAPIEQIAAELDAYFTGRSARFETRLAGHGTPFERDVWRVLRAIPPGETRSYTGIAHALDRPDAARAAARANGTNQIAIVIPCHRVLSADGSLTGYGGGLWRKRWLLEHEKLKFSRTGASHEPE</sequence>
<dbReference type="STRING" id="391937.NA2_13927"/>
<dbReference type="SUPFAM" id="SSF46767">
    <property type="entry name" value="Methylated DNA-protein cysteine methyltransferase, C-terminal domain"/>
    <property type="match status" value="1"/>
</dbReference>
<evidence type="ECO:0000256" key="3">
    <source>
        <dbReference type="ARBA" id="ARBA00011918"/>
    </source>
</evidence>
<gene>
    <name evidence="13" type="ORF">NA2_13927</name>
</gene>
<accession>K2MBK6</accession>
<comment type="catalytic activity">
    <reaction evidence="9">
        <text>a 6-O-methyl-2'-deoxyguanosine in DNA + L-cysteinyl-[protein] = S-methyl-L-cysteinyl-[protein] + a 2'-deoxyguanosine in DNA</text>
        <dbReference type="Rhea" id="RHEA:24000"/>
        <dbReference type="Rhea" id="RHEA-COMP:10131"/>
        <dbReference type="Rhea" id="RHEA-COMP:10132"/>
        <dbReference type="Rhea" id="RHEA-COMP:11367"/>
        <dbReference type="Rhea" id="RHEA-COMP:11368"/>
        <dbReference type="ChEBI" id="CHEBI:29950"/>
        <dbReference type="ChEBI" id="CHEBI:82612"/>
        <dbReference type="ChEBI" id="CHEBI:85445"/>
        <dbReference type="ChEBI" id="CHEBI:85448"/>
        <dbReference type="EC" id="2.1.1.63"/>
    </reaction>
</comment>
<dbReference type="PANTHER" id="PTHR10815:SF5">
    <property type="entry name" value="METHYLATED-DNA--PROTEIN-CYSTEINE METHYLTRANSFERASE"/>
    <property type="match status" value="1"/>
</dbReference>
<evidence type="ECO:0000313" key="14">
    <source>
        <dbReference type="Proteomes" id="UP000006786"/>
    </source>
</evidence>
<keyword evidence="6" id="KW-0227">DNA damage</keyword>
<evidence type="ECO:0000256" key="6">
    <source>
        <dbReference type="ARBA" id="ARBA00022763"/>
    </source>
</evidence>
<dbReference type="GO" id="GO:0003700">
    <property type="term" value="F:DNA-binding transcription factor activity"/>
    <property type="evidence" value="ECO:0007669"/>
    <property type="project" value="InterPro"/>
</dbReference>
<dbReference type="InterPro" id="IPR035451">
    <property type="entry name" value="Ada-like_dom_sf"/>
</dbReference>
<keyword evidence="8" id="KW-0234">DNA repair</keyword>
<keyword evidence="4 13" id="KW-0489">Methyltransferase</keyword>
<feature type="active site" description="Nucleophile; methyl group acceptor from either O6-methylguanine or O4-methylthymine" evidence="10">
    <location>
        <position position="318"/>
    </location>
</feature>
<dbReference type="PATRIC" id="fig|391937.3.peg.2859"/>
<keyword evidence="5 13" id="KW-0808">Transferase</keyword>
<protein>
    <recommendedName>
        <fullName evidence="3">methylated-DNA--[protein]-cysteine S-methyltransferase</fullName>
        <ecNumber evidence="3">2.1.1.63</ecNumber>
    </recommendedName>
</protein>
<evidence type="ECO:0000256" key="7">
    <source>
        <dbReference type="ARBA" id="ARBA00023159"/>
    </source>
</evidence>
<keyword evidence="11" id="KW-0479">Metal-binding</keyword>
<evidence type="ECO:0000256" key="1">
    <source>
        <dbReference type="ARBA" id="ARBA00001286"/>
    </source>
</evidence>
<dbReference type="InterPro" id="IPR014048">
    <property type="entry name" value="MethylDNA_cys_MeTrfase_DNA-bd"/>
</dbReference>
<dbReference type="InterPro" id="IPR001497">
    <property type="entry name" value="MethylDNA_cys_MeTrfase_AS"/>
</dbReference>
<feature type="domain" description="HTH araC/xylS-type" evidence="12">
    <location>
        <begin position="107"/>
        <end position="181"/>
    </location>
</feature>
<comment type="catalytic activity">
    <reaction evidence="1">
        <text>a 4-O-methyl-thymidine in DNA + L-cysteinyl-[protein] = a thymidine in DNA + S-methyl-L-cysteinyl-[protein]</text>
        <dbReference type="Rhea" id="RHEA:53428"/>
        <dbReference type="Rhea" id="RHEA-COMP:10131"/>
        <dbReference type="Rhea" id="RHEA-COMP:10132"/>
        <dbReference type="Rhea" id="RHEA-COMP:13555"/>
        <dbReference type="Rhea" id="RHEA-COMP:13556"/>
        <dbReference type="ChEBI" id="CHEBI:29950"/>
        <dbReference type="ChEBI" id="CHEBI:82612"/>
        <dbReference type="ChEBI" id="CHEBI:137386"/>
        <dbReference type="ChEBI" id="CHEBI:137387"/>
        <dbReference type="EC" id="2.1.1.63"/>
    </reaction>
</comment>
<evidence type="ECO:0000256" key="2">
    <source>
        <dbReference type="ARBA" id="ARBA00008711"/>
    </source>
</evidence>
<feature type="binding site" evidence="11">
    <location>
        <position position="41"/>
    </location>
    <ligand>
        <name>Zn(2+)</name>
        <dbReference type="ChEBI" id="CHEBI:29105"/>
    </ligand>
</feature>
<dbReference type="Gene3D" id="3.40.10.10">
    <property type="entry name" value="DNA Methylphosphotriester Repair Domain"/>
    <property type="match status" value="1"/>
</dbReference>
<dbReference type="GO" id="GO:0006281">
    <property type="term" value="P:DNA repair"/>
    <property type="evidence" value="ECO:0007669"/>
    <property type="project" value="UniProtKB-KW"/>
</dbReference>
<evidence type="ECO:0000313" key="13">
    <source>
        <dbReference type="EMBL" id="EKF18255.1"/>
    </source>
</evidence>
<proteinExistence type="inferred from homology"/>
<dbReference type="AlphaFoldDB" id="K2MBK6"/>
<dbReference type="PROSITE" id="PS00374">
    <property type="entry name" value="MGMT"/>
    <property type="match status" value="1"/>
</dbReference>
<dbReference type="Gene3D" id="1.10.10.10">
    <property type="entry name" value="Winged helix-like DNA-binding domain superfamily/Winged helix DNA-binding domain"/>
    <property type="match status" value="1"/>
</dbReference>
<dbReference type="Gene3D" id="1.10.10.60">
    <property type="entry name" value="Homeodomain-like"/>
    <property type="match status" value="1"/>
</dbReference>
<name>K2MBK6_9HYPH</name>
<dbReference type="GO" id="GO:0008270">
    <property type="term" value="F:zinc ion binding"/>
    <property type="evidence" value="ECO:0007669"/>
    <property type="project" value="InterPro"/>
</dbReference>
<dbReference type="NCBIfam" id="TIGR00589">
    <property type="entry name" value="ogt"/>
    <property type="match status" value="1"/>
</dbReference>
<dbReference type="SMART" id="SM00342">
    <property type="entry name" value="HTH_ARAC"/>
    <property type="match status" value="1"/>
</dbReference>
<dbReference type="SUPFAM" id="SSF57884">
    <property type="entry name" value="Ada DNA repair protein, N-terminal domain (N-Ada 10)"/>
    <property type="match status" value="1"/>
</dbReference>
<keyword evidence="7" id="KW-0010">Activator</keyword>
<feature type="binding site" evidence="11">
    <location>
        <position position="37"/>
    </location>
    <ligand>
        <name>Zn(2+)</name>
        <dbReference type="ChEBI" id="CHEBI:29105"/>
    </ligand>
</feature>
<dbReference type="CDD" id="cd06445">
    <property type="entry name" value="ATase"/>
    <property type="match status" value="1"/>
</dbReference>
<keyword evidence="14" id="KW-1185">Reference proteome</keyword>
<dbReference type="Pfam" id="PF01035">
    <property type="entry name" value="DNA_binding_1"/>
    <property type="match status" value="1"/>
</dbReference>
<dbReference type="eggNOG" id="COG2169">
    <property type="taxonomic scope" value="Bacteria"/>
</dbReference>
<dbReference type="EMBL" id="AMRM01000015">
    <property type="protein sequence ID" value="EKF18255.1"/>
    <property type="molecule type" value="Genomic_DNA"/>
</dbReference>
<evidence type="ECO:0000256" key="8">
    <source>
        <dbReference type="ARBA" id="ARBA00023204"/>
    </source>
</evidence>
<evidence type="ECO:0000256" key="9">
    <source>
        <dbReference type="ARBA" id="ARBA00049348"/>
    </source>
</evidence>
<dbReference type="PIRSF" id="PIRSF000409">
    <property type="entry name" value="Ada"/>
    <property type="match status" value="1"/>
</dbReference>
<dbReference type="GO" id="GO:0003908">
    <property type="term" value="F:methylated-DNA-[protein]-cysteine S-methyltransferase activity"/>
    <property type="evidence" value="ECO:0007669"/>
    <property type="project" value="UniProtKB-EC"/>
</dbReference>
<dbReference type="Pfam" id="PF02805">
    <property type="entry name" value="Ada_Zn_binding"/>
    <property type="match status" value="1"/>
</dbReference>
<dbReference type="Pfam" id="PF02870">
    <property type="entry name" value="Methyltransf_1N"/>
    <property type="match status" value="1"/>
</dbReference>
<dbReference type="eggNOG" id="COG0350">
    <property type="taxonomic scope" value="Bacteria"/>
</dbReference>
<keyword evidence="11" id="KW-0862">Zinc</keyword>
<dbReference type="Pfam" id="PF12833">
    <property type="entry name" value="HTH_18"/>
    <property type="match status" value="1"/>
</dbReference>
<dbReference type="OrthoDB" id="9802228at2"/>
<dbReference type="Gene3D" id="3.30.160.70">
    <property type="entry name" value="Methylated DNA-protein cysteine methyltransferase domain"/>
    <property type="match status" value="1"/>
</dbReference>
<dbReference type="PROSITE" id="PS01124">
    <property type="entry name" value="HTH_ARAC_FAMILY_2"/>
    <property type="match status" value="1"/>
</dbReference>
<dbReference type="Proteomes" id="UP000006786">
    <property type="component" value="Unassembled WGS sequence"/>
</dbReference>
<evidence type="ECO:0000256" key="11">
    <source>
        <dbReference type="PIRSR" id="PIRSR000409-3"/>
    </source>
</evidence>
<dbReference type="FunFam" id="1.10.10.10:FF:000214">
    <property type="entry name" value="Methylated-DNA--protein-cysteine methyltransferase"/>
    <property type="match status" value="1"/>
</dbReference>
<organism evidence="13 14">
    <name type="scientific">Nitratireductor pacificus pht-3B</name>
    <dbReference type="NCBI Taxonomy" id="391937"/>
    <lineage>
        <taxon>Bacteria</taxon>
        <taxon>Pseudomonadati</taxon>
        <taxon>Pseudomonadota</taxon>
        <taxon>Alphaproteobacteria</taxon>
        <taxon>Hyphomicrobiales</taxon>
        <taxon>Phyllobacteriaceae</taxon>
        <taxon>Nitratireductor</taxon>
    </lineage>
</organism>
<dbReference type="PANTHER" id="PTHR10815">
    <property type="entry name" value="METHYLATED-DNA--PROTEIN-CYSTEINE METHYLTRANSFERASE"/>
    <property type="match status" value="1"/>
</dbReference>
<dbReference type="InterPro" id="IPR036217">
    <property type="entry name" value="MethylDNA_cys_MeTrfase_DNAb"/>
</dbReference>
<evidence type="ECO:0000259" key="12">
    <source>
        <dbReference type="PROSITE" id="PS01124"/>
    </source>
</evidence>
<feature type="binding site" evidence="11">
    <location>
        <position position="71"/>
    </location>
    <ligand>
        <name>Zn(2+)</name>
        <dbReference type="ChEBI" id="CHEBI:29105"/>
    </ligand>
</feature>
<evidence type="ECO:0000256" key="5">
    <source>
        <dbReference type="ARBA" id="ARBA00022679"/>
    </source>
</evidence>
<reference evidence="13 14" key="1">
    <citation type="journal article" date="2012" name="J. Bacteriol.">
        <title>Genome Sequence of Nitratireductor pacificus Type Strain pht-3B.</title>
        <authorList>
            <person name="Lai Q."/>
            <person name="Li G."/>
            <person name="Shao Z."/>
        </authorList>
    </citation>
    <scope>NUCLEOTIDE SEQUENCE [LARGE SCALE GENOMIC DNA]</scope>
    <source>
        <strain evidence="14">pht-3B</strain>
    </source>
</reference>
<dbReference type="GO" id="GO:0043565">
    <property type="term" value="F:sequence-specific DNA binding"/>
    <property type="evidence" value="ECO:0007669"/>
    <property type="project" value="InterPro"/>
</dbReference>
<evidence type="ECO:0000256" key="10">
    <source>
        <dbReference type="PIRSR" id="PIRSR000409-1"/>
    </source>
</evidence>
<dbReference type="InterPro" id="IPR008332">
    <property type="entry name" value="MethylG_MeTrfase_N"/>
</dbReference>
<dbReference type="InterPro" id="IPR036388">
    <property type="entry name" value="WH-like_DNA-bd_sf"/>
</dbReference>
<feature type="active site" description="Nucleophile; methyl group acceptor from methylphosphotriester" evidence="10">
    <location>
        <position position="37"/>
    </location>
</feature>
<dbReference type="InterPro" id="IPR036631">
    <property type="entry name" value="MGMT_N_sf"/>
</dbReference>
<comment type="similarity">
    <text evidence="2">Belongs to the MGMT family.</text>
</comment>
<dbReference type="SUPFAM" id="SSF53155">
    <property type="entry name" value="Methylated DNA-protein cysteine methyltransferase domain"/>
    <property type="match status" value="1"/>
</dbReference>